<dbReference type="EMBL" id="JASCZI010121781">
    <property type="protein sequence ID" value="MED6162938.1"/>
    <property type="molecule type" value="Genomic_DNA"/>
</dbReference>
<evidence type="ECO:0000313" key="4">
    <source>
        <dbReference type="Proteomes" id="UP001341840"/>
    </source>
</evidence>
<feature type="non-terminal residue" evidence="3">
    <location>
        <position position="59"/>
    </location>
</feature>
<dbReference type="InterPro" id="IPR012677">
    <property type="entry name" value="Nucleotide-bd_a/b_plait_sf"/>
</dbReference>
<name>A0ABU6USE0_9FABA</name>
<keyword evidence="1" id="KW-0694">RNA-binding</keyword>
<evidence type="ECO:0000313" key="3">
    <source>
        <dbReference type="EMBL" id="MED6162938.1"/>
    </source>
</evidence>
<dbReference type="Pfam" id="PF00076">
    <property type="entry name" value="RRM_1"/>
    <property type="match status" value="1"/>
</dbReference>
<dbReference type="Proteomes" id="UP001341840">
    <property type="component" value="Unassembled WGS sequence"/>
</dbReference>
<dbReference type="InterPro" id="IPR035979">
    <property type="entry name" value="RBD_domain_sf"/>
</dbReference>
<comment type="caution">
    <text evidence="3">The sequence shown here is derived from an EMBL/GenBank/DDBJ whole genome shotgun (WGS) entry which is preliminary data.</text>
</comment>
<dbReference type="Gene3D" id="3.30.70.330">
    <property type="match status" value="1"/>
</dbReference>
<feature type="domain" description="RRM" evidence="2">
    <location>
        <begin position="1"/>
        <end position="59"/>
    </location>
</feature>
<reference evidence="3 4" key="1">
    <citation type="journal article" date="2023" name="Plants (Basel)">
        <title>Bridging the Gap: Combining Genomics and Transcriptomics Approaches to Understand Stylosanthes scabra, an Orphan Legume from the Brazilian Caatinga.</title>
        <authorList>
            <person name="Ferreira-Neto J.R.C."/>
            <person name="da Silva M.D."/>
            <person name="Binneck E."/>
            <person name="de Melo N.F."/>
            <person name="da Silva R.H."/>
            <person name="de Melo A.L.T.M."/>
            <person name="Pandolfi V."/>
            <person name="Bustamante F.O."/>
            <person name="Brasileiro-Vidal A.C."/>
            <person name="Benko-Iseppon A.M."/>
        </authorList>
    </citation>
    <scope>NUCLEOTIDE SEQUENCE [LARGE SCALE GENOMIC DNA]</scope>
    <source>
        <tissue evidence="3">Leaves</tissue>
    </source>
</reference>
<sequence length="59" mass="6752">MEVTKRTLYKEFGKYGYITNVFVSRKSGLNDSGPFAFIRFNTHGGAMRAIRRLNGAYWG</sequence>
<dbReference type="InterPro" id="IPR000504">
    <property type="entry name" value="RRM_dom"/>
</dbReference>
<organism evidence="3 4">
    <name type="scientific">Stylosanthes scabra</name>
    <dbReference type="NCBI Taxonomy" id="79078"/>
    <lineage>
        <taxon>Eukaryota</taxon>
        <taxon>Viridiplantae</taxon>
        <taxon>Streptophyta</taxon>
        <taxon>Embryophyta</taxon>
        <taxon>Tracheophyta</taxon>
        <taxon>Spermatophyta</taxon>
        <taxon>Magnoliopsida</taxon>
        <taxon>eudicotyledons</taxon>
        <taxon>Gunneridae</taxon>
        <taxon>Pentapetalae</taxon>
        <taxon>rosids</taxon>
        <taxon>fabids</taxon>
        <taxon>Fabales</taxon>
        <taxon>Fabaceae</taxon>
        <taxon>Papilionoideae</taxon>
        <taxon>50 kb inversion clade</taxon>
        <taxon>dalbergioids sensu lato</taxon>
        <taxon>Dalbergieae</taxon>
        <taxon>Pterocarpus clade</taxon>
        <taxon>Stylosanthes</taxon>
    </lineage>
</organism>
<dbReference type="CDD" id="cd00590">
    <property type="entry name" value="RRM_SF"/>
    <property type="match status" value="1"/>
</dbReference>
<dbReference type="SUPFAM" id="SSF54928">
    <property type="entry name" value="RNA-binding domain, RBD"/>
    <property type="match status" value="1"/>
</dbReference>
<evidence type="ECO:0000259" key="2">
    <source>
        <dbReference type="PROSITE" id="PS50102"/>
    </source>
</evidence>
<keyword evidence="4" id="KW-1185">Reference proteome</keyword>
<proteinExistence type="predicted"/>
<evidence type="ECO:0000256" key="1">
    <source>
        <dbReference type="PROSITE-ProRule" id="PRU00176"/>
    </source>
</evidence>
<gene>
    <name evidence="3" type="ORF">PIB30_075186</name>
</gene>
<accession>A0ABU6USE0</accession>
<dbReference type="PROSITE" id="PS50102">
    <property type="entry name" value="RRM"/>
    <property type="match status" value="1"/>
</dbReference>
<protein>
    <recommendedName>
        <fullName evidence="2">RRM domain-containing protein</fullName>
    </recommendedName>
</protein>